<proteinExistence type="inferred from homology"/>
<feature type="domain" description="Histone deacetylase" evidence="2">
    <location>
        <begin position="20"/>
        <end position="303"/>
    </location>
</feature>
<dbReference type="SUPFAM" id="SSF52768">
    <property type="entry name" value="Arginase/deacetylase"/>
    <property type="match status" value="1"/>
</dbReference>
<dbReference type="InterPro" id="IPR000286">
    <property type="entry name" value="HDACs"/>
</dbReference>
<dbReference type="EMBL" id="CP099959">
    <property type="protein sequence ID" value="XCC58135.1"/>
    <property type="molecule type" value="Genomic_DNA"/>
</dbReference>
<accession>A0AAU8A3K2</accession>
<gene>
    <name evidence="3" type="ORF">NKE59_02270</name>
</gene>
<dbReference type="InterPro" id="IPR023696">
    <property type="entry name" value="Ureohydrolase_dom_sf"/>
</dbReference>
<reference evidence="3" key="1">
    <citation type="submission" date="2022-06" db="EMBL/GenBank/DDBJ databases">
        <title>New Polynucleobacter species.</title>
        <authorList>
            <person name="Hahn M.W."/>
        </authorList>
    </citation>
    <scope>NUCLEOTIDE SEQUENCE</scope>
    <source>
        <strain evidence="3">UK-FUSCHL-C3</strain>
    </source>
</reference>
<name>A0AAU8A3K2_9BURK</name>
<dbReference type="GO" id="GO:0004407">
    <property type="term" value="F:histone deacetylase activity"/>
    <property type="evidence" value="ECO:0007669"/>
    <property type="project" value="TreeGrafter"/>
</dbReference>
<dbReference type="PANTHER" id="PTHR10625">
    <property type="entry name" value="HISTONE DEACETYLASE HDAC1-RELATED"/>
    <property type="match status" value="1"/>
</dbReference>
<dbReference type="GO" id="GO:0040029">
    <property type="term" value="P:epigenetic regulation of gene expression"/>
    <property type="evidence" value="ECO:0007669"/>
    <property type="project" value="TreeGrafter"/>
</dbReference>
<comment type="similarity">
    <text evidence="1">Belongs to the histone deacetylase family.</text>
</comment>
<dbReference type="Pfam" id="PF00850">
    <property type="entry name" value="Hist_deacetyl"/>
    <property type="match status" value="1"/>
</dbReference>
<evidence type="ECO:0000256" key="1">
    <source>
        <dbReference type="ARBA" id="ARBA00005947"/>
    </source>
</evidence>
<dbReference type="AlphaFoldDB" id="A0AAU8A3K2"/>
<sequence>MTTAYISHPDFMKHEMGCHHPECPERIQAIEDQLIQSRLDGHLKRIDPPLATEADITRVHSEDHLAFIKSKAPTSGYAMIDGDTIMNSSTWNVSLRAAGAAIAAVDAVMKGEVNNAFCAIRPPGHHAEPHRSMGFCVFNTIAIATRYAIEQYDLDRVTVIDFDVHHGNGTEAAFIDDPHVLMCSFFQHPFYPYSGLEGGDNMVNIPLPASTSGKLVREMINKIWIPRLQEFKPQLIMISAGFDAHREDDLGQMGLVEDDYVWITQQLMNVANQSCDGKIVSCLEGGYNLSALGRSVAAHLKTLAEL</sequence>
<evidence type="ECO:0000313" key="3">
    <source>
        <dbReference type="EMBL" id="XCC58135.1"/>
    </source>
</evidence>
<evidence type="ECO:0000259" key="2">
    <source>
        <dbReference type="Pfam" id="PF00850"/>
    </source>
</evidence>
<organism evidence="3">
    <name type="scientific">Polynucleobacter sp. UK-FUSCHL-C3</name>
    <dbReference type="NCBI Taxonomy" id="2955208"/>
    <lineage>
        <taxon>Bacteria</taxon>
        <taxon>Pseudomonadati</taxon>
        <taxon>Pseudomonadota</taxon>
        <taxon>Betaproteobacteria</taxon>
        <taxon>Burkholderiales</taxon>
        <taxon>Burkholderiaceae</taxon>
        <taxon>Polynucleobacter</taxon>
    </lineage>
</organism>
<dbReference type="CDD" id="cd11599">
    <property type="entry name" value="HDAC_classII_2"/>
    <property type="match status" value="1"/>
</dbReference>
<dbReference type="InterPro" id="IPR037138">
    <property type="entry name" value="His_deacetylse_dom_sf"/>
</dbReference>
<dbReference type="RefSeq" id="WP_353439299.1">
    <property type="nucleotide sequence ID" value="NZ_CP099959.1"/>
</dbReference>
<dbReference type="Gene3D" id="3.40.800.20">
    <property type="entry name" value="Histone deacetylase domain"/>
    <property type="match status" value="1"/>
</dbReference>
<protein>
    <submittedName>
        <fullName evidence="3">Histone deacetylase family protein</fullName>
    </submittedName>
</protein>
<dbReference type="PRINTS" id="PR01270">
    <property type="entry name" value="HDASUPER"/>
</dbReference>
<dbReference type="PANTHER" id="PTHR10625:SF10">
    <property type="entry name" value="HISTONE DEACETYLASE HDAC1"/>
    <property type="match status" value="1"/>
</dbReference>
<dbReference type="InterPro" id="IPR023801">
    <property type="entry name" value="His_deacetylse_dom"/>
</dbReference>